<evidence type="ECO:0000313" key="2">
    <source>
        <dbReference type="Proteomes" id="UP000245695"/>
    </source>
</evidence>
<proteinExistence type="predicted"/>
<dbReference type="KEGG" id="rhom:FRIFI_0927"/>
<evidence type="ECO:0008006" key="3">
    <source>
        <dbReference type="Google" id="ProtNLM"/>
    </source>
</evidence>
<organism evidence="1 2">
    <name type="scientific">Romboutsia hominis</name>
    <dbReference type="NCBI Taxonomy" id="1507512"/>
    <lineage>
        <taxon>Bacteria</taxon>
        <taxon>Bacillati</taxon>
        <taxon>Bacillota</taxon>
        <taxon>Clostridia</taxon>
        <taxon>Peptostreptococcales</taxon>
        <taxon>Peptostreptococcaceae</taxon>
        <taxon>Romboutsia</taxon>
    </lineage>
</organism>
<dbReference type="Proteomes" id="UP000245695">
    <property type="component" value="Chromosome 1"/>
</dbReference>
<evidence type="ECO:0000313" key="1">
    <source>
        <dbReference type="EMBL" id="CEI72467.1"/>
    </source>
</evidence>
<dbReference type="Pfam" id="PF11148">
    <property type="entry name" value="DUF2922"/>
    <property type="match status" value="1"/>
</dbReference>
<sequence length="75" mass="8392">MEIKKKLIMSFKTLSGKKISISVDDPRENLTESEIKTAMNTILSKNIFKVNGEDLDSLVEAKVVETGTTEYDLVL</sequence>
<gene>
    <name evidence="1" type="ORF">FRIFI_0927</name>
</gene>
<name>A0A2P2BQ69_9FIRM</name>
<keyword evidence="2" id="KW-1185">Reference proteome</keyword>
<reference evidence="1 2" key="1">
    <citation type="submission" date="2014-09" db="EMBL/GenBank/DDBJ databases">
        <authorList>
            <person name="Hornung B.V."/>
        </authorList>
    </citation>
    <scope>NUCLEOTIDE SEQUENCE [LARGE SCALE GENOMIC DNA]</scope>
    <source>
        <strain evidence="1 2">FRIFI</strain>
    </source>
</reference>
<dbReference type="InterPro" id="IPR021321">
    <property type="entry name" value="DUF2922"/>
</dbReference>
<dbReference type="RefSeq" id="WP_092926518.1">
    <property type="nucleotide sequence ID" value="NZ_FJTZ01000012.1"/>
</dbReference>
<protein>
    <recommendedName>
        <fullName evidence="3">DUF2922 domain-containing protein</fullName>
    </recommendedName>
</protein>
<accession>A0A2P2BQ69</accession>
<dbReference type="AlphaFoldDB" id="A0A2P2BQ69"/>
<dbReference type="EMBL" id="LN650648">
    <property type="protein sequence ID" value="CEI72467.1"/>
    <property type="molecule type" value="Genomic_DNA"/>
</dbReference>